<protein>
    <submittedName>
        <fullName evidence="3">Uncharacterized protein</fullName>
    </submittedName>
</protein>
<proteinExistence type="predicted"/>
<name>A0A8K0X735_9PEZI</name>
<keyword evidence="2" id="KW-0408">Iron</keyword>
<dbReference type="OrthoDB" id="10250130at2759"/>
<accession>A0A8K0X735</accession>
<keyword evidence="4" id="KW-1185">Reference proteome</keyword>
<dbReference type="GO" id="GO:0019760">
    <property type="term" value="P:glucosinolate metabolic process"/>
    <property type="evidence" value="ECO:0007669"/>
    <property type="project" value="UniProtKB-ARBA"/>
</dbReference>
<sequence>MAEAVAGLVAAEQIISTGVEAGVAVALARPTQPLKGSLSQIATFATDDNQLALARYNHTVTTINNKAYIFGGQHHDGKLCPTDVHAVTLPTTNAATESEYACYPALAMKDAETGETLVPAPRTEHAACARGNYLIVHGGRDAAGNAIDEGCIWFWDSEKLSWSRVRAPSQIGKKLAPRFGHRIFLDEKQDFLVLHGGRTIQGEPESTEAWLYTFDTLAWTELPSAPSPPSAAAFVNNVLYTISHGTNTPGAINVLDIKDNATDREKPDALEWHTVDFTTNPLAPGPQPREGGGLVPITTGVGRQYLIYMFGRVGDAASGARDYYSDIWSLQLPSRGFSAAALKDAIRDKLPRADSGELSWAQVEIVPNEEIKAEGKAHPGPRGFFGADAAGEKSVIFWGGLDGSGNEGDGWLLQIQ</sequence>
<dbReference type="EMBL" id="JAGPXD010000002">
    <property type="protein sequence ID" value="KAH7368189.1"/>
    <property type="molecule type" value="Genomic_DNA"/>
</dbReference>
<dbReference type="AlphaFoldDB" id="A0A8K0X735"/>
<dbReference type="InterPro" id="IPR015915">
    <property type="entry name" value="Kelch-typ_b-propeller"/>
</dbReference>
<dbReference type="SUPFAM" id="SSF117281">
    <property type="entry name" value="Kelch motif"/>
    <property type="match status" value="1"/>
</dbReference>
<comment type="caution">
    <text evidence="3">The sequence shown here is derived from an EMBL/GenBank/DDBJ whole genome shotgun (WGS) entry which is preliminary data.</text>
</comment>
<dbReference type="PANTHER" id="PTHR47435:SF10">
    <property type="entry name" value="TIP ELONGATION ABERRANT PROTEIN 3"/>
    <property type="match status" value="1"/>
</dbReference>
<dbReference type="Gene3D" id="2.120.10.80">
    <property type="entry name" value="Kelch-type beta propeller"/>
    <property type="match status" value="1"/>
</dbReference>
<evidence type="ECO:0000256" key="2">
    <source>
        <dbReference type="ARBA" id="ARBA00023004"/>
    </source>
</evidence>
<gene>
    <name evidence="3" type="ORF">B0T11DRAFT_253567</name>
</gene>
<dbReference type="Proteomes" id="UP000813385">
    <property type="component" value="Unassembled WGS sequence"/>
</dbReference>
<organism evidence="3 4">
    <name type="scientific">Plectosphaerella cucumerina</name>
    <dbReference type="NCBI Taxonomy" id="40658"/>
    <lineage>
        <taxon>Eukaryota</taxon>
        <taxon>Fungi</taxon>
        <taxon>Dikarya</taxon>
        <taxon>Ascomycota</taxon>
        <taxon>Pezizomycotina</taxon>
        <taxon>Sordariomycetes</taxon>
        <taxon>Hypocreomycetidae</taxon>
        <taxon>Glomerellales</taxon>
        <taxon>Plectosphaerellaceae</taxon>
        <taxon>Plectosphaerella</taxon>
    </lineage>
</organism>
<keyword evidence="1" id="KW-0677">Repeat</keyword>
<evidence type="ECO:0000256" key="1">
    <source>
        <dbReference type="ARBA" id="ARBA00022737"/>
    </source>
</evidence>
<dbReference type="Pfam" id="PF24681">
    <property type="entry name" value="Kelch_KLHDC2_KLHL20_DRC7"/>
    <property type="match status" value="1"/>
</dbReference>
<dbReference type="PANTHER" id="PTHR47435">
    <property type="entry name" value="KELCH REPEAT PROTEIN (AFU_ORTHOLOGUE AFUA_5G12780)"/>
    <property type="match status" value="1"/>
</dbReference>
<evidence type="ECO:0000313" key="3">
    <source>
        <dbReference type="EMBL" id="KAH7368189.1"/>
    </source>
</evidence>
<reference evidence="3" key="1">
    <citation type="journal article" date="2021" name="Nat. Commun.">
        <title>Genetic determinants of endophytism in the Arabidopsis root mycobiome.</title>
        <authorList>
            <person name="Mesny F."/>
            <person name="Miyauchi S."/>
            <person name="Thiergart T."/>
            <person name="Pickel B."/>
            <person name="Atanasova L."/>
            <person name="Karlsson M."/>
            <person name="Huettel B."/>
            <person name="Barry K.W."/>
            <person name="Haridas S."/>
            <person name="Chen C."/>
            <person name="Bauer D."/>
            <person name="Andreopoulos W."/>
            <person name="Pangilinan J."/>
            <person name="LaButti K."/>
            <person name="Riley R."/>
            <person name="Lipzen A."/>
            <person name="Clum A."/>
            <person name="Drula E."/>
            <person name="Henrissat B."/>
            <person name="Kohler A."/>
            <person name="Grigoriev I.V."/>
            <person name="Martin F.M."/>
            <person name="Hacquard S."/>
        </authorList>
    </citation>
    <scope>NUCLEOTIDE SEQUENCE</scope>
    <source>
        <strain evidence="3">MPI-CAGE-AT-0016</strain>
    </source>
</reference>
<evidence type="ECO:0000313" key="4">
    <source>
        <dbReference type="Proteomes" id="UP000813385"/>
    </source>
</evidence>